<organism evidence="1 2">
    <name type="scientific">Oryza meyeriana var. granulata</name>
    <dbReference type="NCBI Taxonomy" id="110450"/>
    <lineage>
        <taxon>Eukaryota</taxon>
        <taxon>Viridiplantae</taxon>
        <taxon>Streptophyta</taxon>
        <taxon>Embryophyta</taxon>
        <taxon>Tracheophyta</taxon>
        <taxon>Spermatophyta</taxon>
        <taxon>Magnoliopsida</taxon>
        <taxon>Liliopsida</taxon>
        <taxon>Poales</taxon>
        <taxon>Poaceae</taxon>
        <taxon>BOP clade</taxon>
        <taxon>Oryzoideae</taxon>
        <taxon>Oryzeae</taxon>
        <taxon>Oryzinae</taxon>
        <taxon>Oryza</taxon>
        <taxon>Oryza meyeriana</taxon>
    </lineage>
</organism>
<comment type="caution">
    <text evidence="1">The sequence shown here is derived from an EMBL/GenBank/DDBJ whole genome shotgun (WGS) entry which is preliminary data.</text>
</comment>
<reference evidence="1 2" key="1">
    <citation type="submission" date="2019-11" db="EMBL/GenBank/DDBJ databases">
        <title>Whole genome sequence of Oryza granulata.</title>
        <authorList>
            <person name="Li W."/>
        </authorList>
    </citation>
    <scope>NUCLEOTIDE SEQUENCE [LARGE SCALE GENOMIC DNA]</scope>
    <source>
        <strain evidence="2">cv. Menghai</strain>
        <tissue evidence="1">Leaf</tissue>
    </source>
</reference>
<gene>
    <name evidence="1" type="ORF">E2562_032355</name>
</gene>
<dbReference type="Proteomes" id="UP000479710">
    <property type="component" value="Unassembled WGS sequence"/>
</dbReference>
<dbReference type="EMBL" id="SPHZ02000005">
    <property type="protein sequence ID" value="KAF0919943.1"/>
    <property type="molecule type" value="Genomic_DNA"/>
</dbReference>
<keyword evidence="2" id="KW-1185">Reference proteome</keyword>
<evidence type="ECO:0000313" key="1">
    <source>
        <dbReference type="EMBL" id="KAF0919943.1"/>
    </source>
</evidence>
<sequence length="72" mass="8084">MLQRRSPEVLLNGSIKHGTATSSTWMPGALHETEGKKREARGSDVVYLDHDFTRGRPCWMSVTVCLVLVYHA</sequence>
<protein>
    <submittedName>
        <fullName evidence="1">Uncharacterized protein</fullName>
    </submittedName>
</protein>
<dbReference type="AlphaFoldDB" id="A0A6G1E7L7"/>
<evidence type="ECO:0000313" key="2">
    <source>
        <dbReference type="Proteomes" id="UP000479710"/>
    </source>
</evidence>
<accession>A0A6G1E7L7</accession>
<proteinExistence type="predicted"/>
<name>A0A6G1E7L7_9ORYZ</name>